<name>A0AAV3QMJ6_LITER</name>
<gene>
    <name evidence="2" type="ORF">LIER_20089</name>
</gene>
<feature type="region of interest" description="Disordered" evidence="1">
    <location>
        <begin position="36"/>
        <end position="115"/>
    </location>
</feature>
<sequence length="115" mass="12625">MTLDIRSRLSLMTFSSVRELKNVALRVEMEQAEFRARRENTKRGRQEISRNSGYIATHYPQSRGASSSSNTFRPVQSVRGGFQGGRFGGRGNQGRGAGNSQGNVGAGRGRIFTVT</sequence>
<feature type="compositionally biased region" description="Basic and acidic residues" evidence="1">
    <location>
        <begin position="36"/>
        <end position="48"/>
    </location>
</feature>
<organism evidence="2 3">
    <name type="scientific">Lithospermum erythrorhizon</name>
    <name type="common">Purple gromwell</name>
    <name type="synonym">Lithospermum officinale var. erythrorhizon</name>
    <dbReference type="NCBI Taxonomy" id="34254"/>
    <lineage>
        <taxon>Eukaryota</taxon>
        <taxon>Viridiplantae</taxon>
        <taxon>Streptophyta</taxon>
        <taxon>Embryophyta</taxon>
        <taxon>Tracheophyta</taxon>
        <taxon>Spermatophyta</taxon>
        <taxon>Magnoliopsida</taxon>
        <taxon>eudicotyledons</taxon>
        <taxon>Gunneridae</taxon>
        <taxon>Pentapetalae</taxon>
        <taxon>asterids</taxon>
        <taxon>lamiids</taxon>
        <taxon>Boraginales</taxon>
        <taxon>Boraginaceae</taxon>
        <taxon>Boraginoideae</taxon>
        <taxon>Lithospermeae</taxon>
        <taxon>Lithospermum</taxon>
    </lineage>
</organism>
<dbReference type="EMBL" id="BAABME010005050">
    <property type="protein sequence ID" value="GAA0164461.1"/>
    <property type="molecule type" value="Genomic_DNA"/>
</dbReference>
<evidence type="ECO:0000313" key="2">
    <source>
        <dbReference type="EMBL" id="GAA0164461.1"/>
    </source>
</evidence>
<comment type="caution">
    <text evidence="2">The sequence shown here is derived from an EMBL/GenBank/DDBJ whole genome shotgun (WGS) entry which is preliminary data.</text>
</comment>
<feature type="compositionally biased region" description="Polar residues" evidence="1">
    <location>
        <begin position="49"/>
        <end position="74"/>
    </location>
</feature>
<keyword evidence="3" id="KW-1185">Reference proteome</keyword>
<dbReference type="Proteomes" id="UP001454036">
    <property type="component" value="Unassembled WGS sequence"/>
</dbReference>
<evidence type="ECO:0000313" key="3">
    <source>
        <dbReference type="Proteomes" id="UP001454036"/>
    </source>
</evidence>
<accession>A0AAV3QMJ6</accession>
<evidence type="ECO:0000256" key="1">
    <source>
        <dbReference type="SAM" id="MobiDB-lite"/>
    </source>
</evidence>
<dbReference type="AlphaFoldDB" id="A0AAV3QMJ6"/>
<feature type="compositionally biased region" description="Gly residues" evidence="1">
    <location>
        <begin position="81"/>
        <end position="108"/>
    </location>
</feature>
<proteinExistence type="predicted"/>
<reference evidence="2 3" key="1">
    <citation type="submission" date="2024-01" db="EMBL/GenBank/DDBJ databases">
        <title>The complete chloroplast genome sequence of Lithospermum erythrorhizon: insights into the phylogenetic relationship among Boraginaceae species and the maternal lineages of purple gromwells.</title>
        <authorList>
            <person name="Okada T."/>
            <person name="Watanabe K."/>
        </authorList>
    </citation>
    <scope>NUCLEOTIDE SEQUENCE [LARGE SCALE GENOMIC DNA]</scope>
</reference>
<protein>
    <submittedName>
        <fullName evidence="2">Uncharacterized protein</fullName>
    </submittedName>
</protein>